<organism evidence="2 3">
    <name type="scientific">Bifidobacterium myosotis</name>
    <dbReference type="NCBI Taxonomy" id="1630166"/>
    <lineage>
        <taxon>Bacteria</taxon>
        <taxon>Bacillati</taxon>
        <taxon>Actinomycetota</taxon>
        <taxon>Actinomycetes</taxon>
        <taxon>Bifidobacteriales</taxon>
        <taxon>Bifidobacteriaceae</taxon>
        <taxon>Bifidobacterium</taxon>
    </lineage>
</organism>
<name>A0A261FH34_9BIFI</name>
<dbReference type="OrthoDB" id="6430685at2"/>
<dbReference type="InterPro" id="IPR002629">
    <property type="entry name" value="Met_Synth_C/arc"/>
</dbReference>
<dbReference type="NCBIfam" id="NF005085">
    <property type="entry name" value="PRK06520.1"/>
    <property type="match status" value="1"/>
</dbReference>
<evidence type="ECO:0000313" key="2">
    <source>
        <dbReference type="EMBL" id="OZG58186.1"/>
    </source>
</evidence>
<evidence type="ECO:0000259" key="1">
    <source>
        <dbReference type="Pfam" id="PF01717"/>
    </source>
</evidence>
<gene>
    <name evidence="2" type="ORF">BMYO_1709</name>
</gene>
<dbReference type="RefSeq" id="WP_094668128.1">
    <property type="nucleotide sequence ID" value="NZ_MWWW01000022.1"/>
</dbReference>
<dbReference type="PANTHER" id="PTHR43844:SF1">
    <property type="entry name" value="METHIONINE SYNTHASE"/>
    <property type="match status" value="1"/>
</dbReference>
<keyword evidence="3" id="KW-1185">Reference proteome</keyword>
<dbReference type="GO" id="GO:0003871">
    <property type="term" value="F:5-methyltetrahydropteroyltriglutamate-homocysteine S-methyltransferase activity"/>
    <property type="evidence" value="ECO:0007669"/>
    <property type="project" value="InterPro"/>
</dbReference>
<dbReference type="GO" id="GO:0009086">
    <property type="term" value="P:methionine biosynthetic process"/>
    <property type="evidence" value="ECO:0007669"/>
    <property type="project" value="InterPro"/>
</dbReference>
<dbReference type="Proteomes" id="UP000216871">
    <property type="component" value="Unassembled WGS sequence"/>
</dbReference>
<sequence>MTYAKNAPFRADVVGSYLRPAELKAARADFEAGRIDADALKAVEDKVIVDLVAKQKAAGLHVITDGEFRRAYWHLDFMWNLQGVKRGTAPIQFKGSDGTAVVEAAGVDGEISGEHHPFVEHYRFVKALEDDNTRAKQTVPSPAQTLFVLQQGIAEDATNPYKDSDALAEAIANAYIQVAHDLYEAGCRTLQFDDCTWGAFVSEDFKDTVFGVDAKTVQRQYAAVNNAVIAAVPDDMVVTTHICRGNYQSQWFSAGGYGQVADVLFGEENVAAYYLEFDDDRSGDFEPLAKVSDGKQVVLGLITSKKPELEDPETIKARIAEAAQYVPLERLCLSTQCGFASTEEGNHLTEDQQWAKIALVRSIAEEVWPSSAETDLTPANNN</sequence>
<accession>A0A261FH34</accession>
<reference evidence="2 3" key="1">
    <citation type="journal article" date="2017" name="BMC Genomics">
        <title>Comparative genomic and phylogenomic analyses of the Bifidobacteriaceae family.</title>
        <authorList>
            <person name="Lugli G.A."/>
            <person name="Milani C."/>
            <person name="Turroni F."/>
            <person name="Duranti S."/>
            <person name="Mancabelli L."/>
            <person name="Mangifesta M."/>
            <person name="Ferrario C."/>
            <person name="Modesto M."/>
            <person name="Mattarelli P."/>
            <person name="Jiri K."/>
            <person name="van Sinderen D."/>
            <person name="Ventura M."/>
        </authorList>
    </citation>
    <scope>NUCLEOTIDE SEQUENCE [LARGE SCALE GENOMIC DNA]</scope>
    <source>
        <strain evidence="2 3">DSM 100196</strain>
    </source>
</reference>
<protein>
    <submittedName>
        <fullName evidence="2">5-methyltetrahydropteroyltriglutamate--homocyste ine methyltransferase</fullName>
    </submittedName>
</protein>
<keyword evidence="2" id="KW-0489">Methyltransferase</keyword>
<feature type="domain" description="Cobalamin-independent methionine synthase MetE C-terminal/archaeal" evidence="1">
    <location>
        <begin position="13"/>
        <end position="343"/>
    </location>
</feature>
<dbReference type="PANTHER" id="PTHR43844">
    <property type="entry name" value="METHIONINE SYNTHASE"/>
    <property type="match status" value="1"/>
</dbReference>
<dbReference type="GO" id="GO:0008270">
    <property type="term" value="F:zinc ion binding"/>
    <property type="evidence" value="ECO:0007669"/>
    <property type="project" value="InterPro"/>
</dbReference>
<dbReference type="Gene3D" id="3.20.20.210">
    <property type="match status" value="1"/>
</dbReference>
<dbReference type="CDD" id="cd03311">
    <property type="entry name" value="CIMS_C_terminal_like"/>
    <property type="match status" value="1"/>
</dbReference>
<keyword evidence="2" id="KW-0808">Transferase</keyword>
<dbReference type="GO" id="GO:0032259">
    <property type="term" value="P:methylation"/>
    <property type="evidence" value="ECO:0007669"/>
    <property type="project" value="UniProtKB-KW"/>
</dbReference>
<dbReference type="EMBL" id="MWWW01000022">
    <property type="protein sequence ID" value="OZG58186.1"/>
    <property type="molecule type" value="Genomic_DNA"/>
</dbReference>
<dbReference type="Pfam" id="PF01717">
    <property type="entry name" value="Meth_synt_2"/>
    <property type="match status" value="1"/>
</dbReference>
<comment type="caution">
    <text evidence="2">The sequence shown here is derived from an EMBL/GenBank/DDBJ whole genome shotgun (WGS) entry which is preliminary data.</text>
</comment>
<evidence type="ECO:0000313" key="3">
    <source>
        <dbReference type="Proteomes" id="UP000216871"/>
    </source>
</evidence>
<dbReference type="AlphaFoldDB" id="A0A261FH34"/>
<dbReference type="SUPFAM" id="SSF51726">
    <property type="entry name" value="UROD/MetE-like"/>
    <property type="match status" value="1"/>
</dbReference>
<proteinExistence type="predicted"/>
<dbReference type="InterPro" id="IPR038071">
    <property type="entry name" value="UROD/MetE-like_sf"/>
</dbReference>